<evidence type="ECO:0000259" key="3">
    <source>
        <dbReference type="Pfam" id="PF00857"/>
    </source>
</evidence>
<dbReference type="InterPro" id="IPR036380">
    <property type="entry name" value="Isochorismatase-like_sf"/>
</dbReference>
<comment type="caution">
    <text evidence="4">The sequence shown here is derived from an EMBL/GenBank/DDBJ whole genome shotgun (WGS) entry which is preliminary data.</text>
</comment>
<dbReference type="PANTHER" id="PTHR43540">
    <property type="entry name" value="PEROXYUREIDOACRYLATE/UREIDOACRYLATE AMIDOHYDROLASE-RELATED"/>
    <property type="match status" value="1"/>
</dbReference>
<dbReference type="Pfam" id="PF00857">
    <property type="entry name" value="Isochorismatase"/>
    <property type="match status" value="1"/>
</dbReference>
<dbReference type="SUPFAM" id="SSF52499">
    <property type="entry name" value="Isochorismatase-like hydrolases"/>
    <property type="match status" value="1"/>
</dbReference>
<keyword evidence="5" id="KW-1185">Reference proteome</keyword>
<dbReference type="InterPro" id="IPR000868">
    <property type="entry name" value="Isochorismatase-like_dom"/>
</dbReference>
<dbReference type="Proteomes" id="UP001174934">
    <property type="component" value="Unassembled WGS sequence"/>
</dbReference>
<dbReference type="Gene3D" id="3.40.50.850">
    <property type="entry name" value="Isochorismatase-like"/>
    <property type="match status" value="1"/>
</dbReference>
<evidence type="ECO:0000256" key="1">
    <source>
        <dbReference type="ARBA" id="ARBA00006336"/>
    </source>
</evidence>
<evidence type="ECO:0000313" key="4">
    <source>
        <dbReference type="EMBL" id="KAK0609902.1"/>
    </source>
</evidence>
<reference evidence="4" key="1">
    <citation type="submission" date="2023-06" db="EMBL/GenBank/DDBJ databases">
        <title>Genome-scale phylogeny and comparative genomics of the fungal order Sordariales.</title>
        <authorList>
            <consortium name="Lawrence Berkeley National Laboratory"/>
            <person name="Hensen N."/>
            <person name="Bonometti L."/>
            <person name="Westerberg I."/>
            <person name="Brannstrom I.O."/>
            <person name="Guillou S."/>
            <person name="Cros-Aarteil S."/>
            <person name="Calhoun S."/>
            <person name="Haridas S."/>
            <person name="Kuo A."/>
            <person name="Mondo S."/>
            <person name="Pangilinan J."/>
            <person name="Riley R."/>
            <person name="LaButti K."/>
            <person name="Andreopoulos B."/>
            <person name="Lipzen A."/>
            <person name="Chen C."/>
            <person name="Yanf M."/>
            <person name="Daum C."/>
            <person name="Ng V."/>
            <person name="Clum A."/>
            <person name="Steindorff A."/>
            <person name="Ohm R."/>
            <person name="Martin F."/>
            <person name="Silar P."/>
            <person name="Natvig D."/>
            <person name="Lalanne C."/>
            <person name="Gautier V."/>
            <person name="Ament-velasquez S.L."/>
            <person name="Kruys A."/>
            <person name="Hutchinson M.I."/>
            <person name="Powell A.J."/>
            <person name="Barry K."/>
            <person name="Miller A.N."/>
            <person name="Grigoriev I.V."/>
            <person name="Debuchy R."/>
            <person name="Gladieux P."/>
            <person name="Thoren M.H."/>
            <person name="Johannesson H."/>
        </authorList>
    </citation>
    <scope>NUCLEOTIDE SEQUENCE</scope>
    <source>
        <strain evidence="4">SMH3391-2</strain>
    </source>
</reference>
<dbReference type="InterPro" id="IPR050272">
    <property type="entry name" value="Isochorismatase-like_hydrls"/>
</dbReference>
<proteinExistence type="inferred from homology"/>
<dbReference type="GO" id="GO:0016787">
    <property type="term" value="F:hydrolase activity"/>
    <property type="evidence" value="ECO:0007669"/>
    <property type="project" value="UniProtKB-KW"/>
</dbReference>
<feature type="domain" description="Isochorismatase-like" evidence="3">
    <location>
        <begin position="4"/>
        <end position="164"/>
    </location>
</feature>
<gene>
    <name evidence="4" type="ORF">B0T17DRAFT_545492</name>
</gene>
<dbReference type="AlphaFoldDB" id="A0AA39TR11"/>
<keyword evidence="2" id="KW-0378">Hydrolase</keyword>
<evidence type="ECO:0000256" key="2">
    <source>
        <dbReference type="ARBA" id="ARBA00022801"/>
    </source>
</evidence>
<sequence length="196" mass="21293">MDHTALFVIDIQHDLALDPATRIPHADRIVSAMNKILTANRGLLARSNPETPSSTIVHVQHEETPEQGPLVRGSVAWESASLKQNDEGGAQEWLVSKTTRDTFESNPELAEKLRAYGVDKIIAFGVQSECCVESTCLGALAAGFDVTLLSGAHSTYDGADGKSAVEIEREVEGRLRERGVEVVEWEDVVAAWAREG</sequence>
<dbReference type="EMBL" id="JAULSR010000011">
    <property type="protein sequence ID" value="KAK0609902.1"/>
    <property type="molecule type" value="Genomic_DNA"/>
</dbReference>
<evidence type="ECO:0000313" key="5">
    <source>
        <dbReference type="Proteomes" id="UP001174934"/>
    </source>
</evidence>
<accession>A0AA39TR11</accession>
<organism evidence="4 5">
    <name type="scientific">Bombardia bombarda</name>
    <dbReference type="NCBI Taxonomy" id="252184"/>
    <lineage>
        <taxon>Eukaryota</taxon>
        <taxon>Fungi</taxon>
        <taxon>Dikarya</taxon>
        <taxon>Ascomycota</taxon>
        <taxon>Pezizomycotina</taxon>
        <taxon>Sordariomycetes</taxon>
        <taxon>Sordariomycetidae</taxon>
        <taxon>Sordariales</taxon>
        <taxon>Lasiosphaeriaceae</taxon>
        <taxon>Bombardia</taxon>
    </lineage>
</organism>
<name>A0AA39TR11_9PEZI</name>
<protein>
    <submittedName>
        <fullName evidence="4">Isochorismatase-like protein</fullName>
    </submittedName>
</protein>
<dbReference type="PANTHER" id="PTHR43540:SF6">
    <property type="entry name" value="ISOCHORISMATASE-LIKE DOMAIN-CONTAINING PROTEIN"/>
    <property type="match status" value="1"/>
</dbReference>
<comment type="similarity">
    <text evidence="1">Belongs to the isochorismatase family.</text>
</comment>